<sequence length="108" mass="11238">MKNLLIVLTASAVLLTGCATGGSVGDMAIGDDSTAIKAGRNRAEAQLSRAELEQHRRQRTNVSEELDLEQKKRSNKQQQIGGAMGTIIGGAATVGAVAGTIKALGSWF</sequence>
<proteinExistence type="predicted"/>
<dbReference type="Proteomes" id="UP000832011">
    <property type="component" value="Chromosome"/>
</dbReference>
<evidence type="ECO:0000313" key="3">
    <source>
        <dbReference type="EMBL" id="UOO91055.1"/>
    </source>
</evidence>
<gene>
    <name evidence="3" type="ORF">LVJ82_08840</name>
</gene>
<keyword evidence="4" id="KW-1185">Reference proteome</keyword>
<dbReference type="NCBIfam" id="NF046038">
    <property type="entry name" value="NGK_0946_fam"/>
    <property type="match status" value="1"/>
</dbReference>
<evidence type="ECO:0008006" key="5">
    <source>
        <dbReference type="Google" id="ProtNLM"/>
    </source>
</evidence>
<feature type="signal peptide" evidence="2">
    <location>
        <begin position="1"/>
        <end position="21"/>
    </location>
</feature>
<protein>
    <recommendedName>
        <fullName evidence="5">Lipoprotein</fullName>
    </recommendedName>
</protein>
<evidence type="ECO:0000313" key="4">
    <source>
        <dbReference type="Proteomes" id="UP000832011"/>
    </source>
</evidence>
<name>A0ABY4E6P7_9NEIS</name>
<feature type="region of interest" description="Disordered" evidence="1">
    <location>
        <begin position="46"/>
        <end position="79"/>
    </location>
</feature>
<reference evidence="3 4" key="1">
    <citation type="journal article" date="2022" name="Res Sq">
        <title>Evolution of multicellular longitudinally dividing oral cavity symbionts (Neisseriaceae).</title>
        <authorList>
            <person name="Nyongesa S."/>
            <person name="Weber P."/>
            <person name="Bernet E."/>
            <person name="Pullido F."/>
            <person name="Nieckarz M."/>
            <person name="Delaby M."/>
            <person name="Nieves C."/>
            <person name="Viehboeck T."/>
            <person name="Krause N."/>
            <person name="Rivera-Millot A."/>
            <person name="Nakamura A."/>
            <person name="Vischer N."/>
            <person name="VanNieuwenhze M."/>
            <person name="Brun Y."/>
            <person name="Cava F."/>
            <person name="Bulgheresi S."/>
            <person name="Veyrier F."/>
        </authorList>
    </citation>
    <scope>NUCLEOTIDE SEQUENCE [LARGE SCALE GENOMIC DNA]</scope>
    <source>
        <strain evidence="3 4">SN4</strain>
    </source>
</reference>
<accession>A0ABY4E6P7</accession>
<evidence type="ECO:0000256" key="2">
    <source>
        <dbReference type="SAM" id="SignalP"/>
    </source>
</evidence>
<dbReference type="EMBL" id="CP091511">
    <property type="protein sequence ID" value="UOO91055.1"/>
    <property type="molecule type" value="Genomic_DNA"/>
</dbReference>
<feature type="chain" id="PRO_5046564675" description="Lipoprotein" evidence="2">
    <location>
        <begin position="22"/>
        <end position="108"/>
    </location>
</feature>
<dbReference type="PROSITE" id="PS51257">
    <property type="entry name" value="PROKAR_LIPOPROTEIN"/>
    <property type="match status" value="1"/>
</dbReference>
<dbReference type="RefSeq" id="WP_058305174.1">
    <property type="nucleotide sequence ID" value="NZ_CABKVG010000006.1"/>
</dbReference>
<evidence type="ECO:0000256" key="1">
    <source>
        <dbReference type="SAM" id="MobiDB-lite"/>
    </source>
</evidence>
<keyword evidence="2" id="KW-0732">Signal</keyword>
<organism evidence="3 4">
    <name type="scientific">Vitreoscilla massiliensis</name>
    <dbReference type="NCBI Taxonomy" id="1689272"/>
    <lineage>
        <taxon>Bacteria</taxon>
        <taxon>Pseudomonadati</taxon>
        <taxon>Pseudomonadota</taxon>
        <taxon>Betaproteobacteria</taxon>
        <taxon>Neisseriales</taxon>
        <taxon>Neisseriaceae</taxon>
        <taxon>Vitreoscilla</taxon>
    </lineage>
</organism>